<accession>A0AAD8DVY9</accession>
<feature type="region of interest" description="Disordered" evidence="1">
    <location>
        <begin position="111"/>
        <end position="155"/>
    </location>
</feature>
<feature type="compositionally biased region" description="Polar residues" evidence="1">
    <location>
        <begin position="121"/>
        <end position="133"/>
    </location>
</feature>
<protein>
    <recommendedName>
        <fullName evidence="2">MADF domain-containing protein</fullName>
    </recommendedName>
</protein>
<dbReference type="PANTHER" id="PTHR21505">
    <property type="entry name" value="MADF DOMAIN-CONTAINING PROTEIN-RELATED"/>
    <property type="match status" value="1"/>
</dbReference>
<dbReference type="Proteomes" id="UP001231518">
    <property type="component" value="Chromosome 11"/>
</dbReference>
<gene>
    <name evidence="3" type="ORF">PYW07_001471</name>
</gene>
<dbReference type="SMART" id="SM00595">
    <property type="entry name" value="MADF"/>
    <property type="match status" value="1"/>
</dbReference>
<evidence type="ECO:0000259" key="2">
    <source>
        <dbReference type="PROSITE" id="PS51029"/>
    </source>
</evidence>
<dbReference type="InterPro" id="IPR006578">
    <property type="entry name" value="MADF-dom"/>
</dbReference>
<feature type="domain" description="MADF" evidence="2">
    <location>
        <begin position="12"/>
        <end position="106"/>
    </location>
</feature>
<dbReference type="PROSITE" id="PS51029">
    <property type="entry name" value="MADF"/>
    <property type="match status" value="1"/>
</dbReference>
<dbReference type="PANTHER" id="PTHR21505:SF8">
    <property type="entry name" value="DPT-YFP REPRESSOR BY OVEREXPRESSION, ISOFORM D-RELATED"/>
    <property type="match status" value="1"/>
</dbReference>
<dbReference type="Pfam" id="PF10545">
    <property type="entry name" value="MADF_DNA_bdg"/>
    <property type="match status" value="1"/>
</dbReference>
<dbReference type="AlphaFoldDB" id="A0AAD8DVY9"/>
<evidence type="ECO:0000313" key="3">
    <source>
        <dbReference type="EMBL" id="KAJ8727352.1"/>
    </source>
</evidence>
<keyword evidence="4" id="KW-1185">Reference proteome</keyword>
<dbReference type="EMBL" id="JARGEI010000008">
    <property type="protein sequence ID" value="KAJ8727352.1"/>
    <property type="molecule type" value="Genomic_DNA"/>
</dbReference>
<reference evidence="3" key="1">
    <citation type="submission" date="2023-03" db="EMBL/GenBank/DDBJ databases">
        <title>Chromosome-level genomes of two armyworms, Mythimna separata and Mythimna loreyi, provide insights into the biosynthesis and reception of sex pheromones.</title>
        <authorList>
            <person name="Zhao H."/>
        </authorList>
    </citation>
    <scope>NUCLEOTIDE SEQUENCE</scope>
    <source>
        <strain evidence="3">BeijingLab</strain>
        <tissue evidence="3">Pupa</tissue>
    </source>
</reference>
<name>A0AAD8DVY9_MYTSE</name>
<organism evidence="3 4">
    <name type="scientific">Mythimna separata</name>
    <name type="common">Oriental armyworm</name>
    <name type="synonym">Pseudaletia separata</name>
    <dbReference type="NCBI Taxonomy" id="271217"/>
    <lineage>
        <taxon>Eukaryota</taxon>
        <taxon>Metazoa</taxon>
        <taxon>Ecdysozoa</taxon>
        <taxon>Arthropoda</taxon>
        <taxon>Hexapoda</taxon>
        <taxon>Insecta</taxon>
        <taxon>Pterygota</taxon>
        <taxon>Neoptera</taxon>
        <taxon>Endopterygota</taxon>
        <taxon>Lepidoptera</taxon>
        <taxon>Glossata</taxon>
        <taxon>Ditrysia</taxon>
        <taxon>Noctuoidea</taxon>
        <taxon>Noctuidae</taxon>
        <taxon>Noctuinae</taxon>
        <taxon>Hadenini</taxon>
        <taxon>Mythimna</taxon>
    </lineage>
</organism>
<evidence type="ECO:0000256" key="1">
    <source>
        <dbReference type="SAM" id="MobiDB-lite"/>
    </source>
</evidence>
<proteinExistence type="predicted"/>
<evidence type="ECO:0000313" key="4">
    <source>
        <dbReference type="Proteomes" id="UP001231518"/>
    </source>
</evidence>
<sequence length="242" mass="27927">MSTQKEKDVVLEVLEMYKNMPFLWDRNHEDYRNKFIRNNGKKILLEYYRKLDEKTSMPTFTKKILNLRSNYLKELRKVKIAQENGEIYEPTLWYYEALSFLDETNSSSCCHSQHKNPLKTEGNNTERSTSPASSDGEVNFQISDTPSSPPVKKRKFTNPIVYKSNSNCREVPVEHSRSSNEEWEIYGKAIGLQLRDLDKTQLTIARKIISDAIYYAKFGLLSQATYINVGDPSSSNVGDTPS</sequence>
<comment type="caution">
    <text evidence="3">The sequence shown here is derived from an EMBL/GenBank/DDBJ whole genome shotgun (WGS) entry which is preliminary data.</text>
</comment>